<dbReference type="STRING" id="745368.SAMN02745178_01701"/>
<keyword evidence="1" id="KW-0808">Transferase</keyword>
<evidence type="ECO:0000313" key="2">
    <source>
        <dbReference type="Proteomes" id="UP000190286"/>
    </source>
</evidence>
<dbReference type="AlphaFoldDB" id="A0A1T4XCL8"/>
<gene>
    <name evidence="1" type="ORF">SAMN02745178_01701</name>
</gene>
<sequence length="247" mass="28615">MAKHILSCSFGKDSIATALLALQHGEPLDELVYCEVMFSEKISGELPEHNRFIHETAIPYFEQRGIPTRVLRSEKTYLSCFYHVVTRGKTKGMLSGFPLSGRCTIQRDCKLPPIKAYQKALPPDTVQYIGIAADEPKRLARLKPGQISLLDKYHVAEPEARSMCAAEELLSPLYDFTKRGGCWFCPNASISELRHLYRYHPELWQLLLELQDVPNKPTERFSWRRTFREIDERFLQEGEQLSFYEER</sequence>
<dbReference type="EMBL" id="FUYF01000008">
    <property type="protein sequence ID" value="SKA87199.1"/>
    <property type="molecule type" value="Genomic_DNA"/>
</dbReference>
<dbReference type="GeneID" id="93338158"/>
<dbReference type="SUPFAM" id="SSF52402">
    <property type="entry name" value="Adenine nucleotide alpha hydrolases-like"/>
    <property type="match status" value="1"/>
</dbReference>
<evidence type="ECO:0000313" key="1">
    <source>
        <dbReference type="EMBL" id="SKA87199.1"/>
    </source>
</evidence>
<organism evidence="1 2">
    <name type="scientific">Gemmiger formicilis</name>
    <dbReference type="NCBI Taxonomy" id="745368"/>
    <lineage>
        <taxon>Bacteria</taxon>
        <taxon>Bacillati</taxon>
        <taxon>Bacillota</taxon>
        <taxon>Clostridia</taxon>
        <taxon>Eubacteriales</taxon>
        <taxon>Gemmiger</taxon>
    </lineage>
</organism>
<dbReference type="Proteomes" id="UP000190286">
    <property type="component" value="Unassembled WGS sequence"/>
</dbReference>
<proteinExistence type="predicted"/>
<dbReference type="OrthoDB" id="9774475at2"/>
<dbReference type="RefSeq" id="WP_078784615.1">
    <property type="nucleotide sequence ID" value="NZ_FUYF01000008.1"/>
</dbReference>
<name>A0A1T4XCL8_9FIRM</name>
<dbReference type="GO" id="GO:0016740">
    <property type="term" value="F:transferase activity"/>
    <property type="evidence" value="ECO:0007669"/>
    <property type="project" value="UniProtKB-KW"/>
</dbReference>
<keyword evidence="2" id="KW-1185">Reference proteome</keyword>
<reference evidence="1 2" key="1">
    <citation type="submission" date="2017-02" db="EMBL/GenBank/DDBJ databases">
        <authorList>
            <person name="Peterson S.W."/>
        </authorList>
    </citation>
    <scope>NUCLEOTIDE SEQUENCE [LARGE SCALE GENOMIC DNA]</scope>
    <source>
        <strain evidence="1 2">ATCC 27749</strain>
    </source>
</reference>
<protein>
    <submittedName>
        <fullName evidence="1">3'-phosphoadenosine 5'-phosphosulfate sulfotransferase (PAPS reductase)/FAD synthetase</fullName>
    </submittedName>
</protein>
<dbReference type="Gene3D" id="3.40.50.620">
    <property type="entry name" value="HUPs"/>
    <property type="match status" value="1"/>
</dbReference>
<dbReference type="InterPro" id="IPR014729">
    <property type="entry name" value="Rossmann-like_a/b/a_fold"/>
</dbReference>
<accession>A0A1T4XCL8</accession>